<sequence length="502" mass="58461">MYFLQQFERVQIAQSSLKDLRPQSQQELQRDIKFHKKRRRASCQCSSCCKPIQLEYELLDSSYHGNSNEISQVDKIKDELVSSHEESSLLNILKPDTSPEISPIPQPIKKSVKTKESKQKFNINRKFHDSKPKQKSCSNINTNPFSNPVIKNEMLHQIRKEIQQEEEKKQAEKQAEKAKSRNKTKIKTHKTKPQFDINFDGLNELDLMDMEFLDQVVATQEYEHSSTSSGEDEDQDLQTIMEVKEDKKNKPKLKTRILPQAPPVLTQMLNDVKKRTLRLDKILEQKPSPERIKKIKKLLKRNRRRMRKLRNKRNKSKKNNKDHEEPFLPQVGVNTKKSKSKHKGKSKQSKTHRSKGKDFESFKFASAYGQFMANQNTKTKFRSTYYSNTRTDYTTPSFPMCTARGVVPSPIGLELNSEAFKTKSSLNFMSPGKDAPLSTRNDVHYSKEKIESMERSQKCFKHVKSNKKLQLYLPGLNNRNGSPRKFSKLNLNSLKDYLPHLK</sequence>
<keyword evidence="3" id="KW-1185">Reference proteome</keyword>
<feature type="compositionally biased region" description="Basic and acidic residues" evidence="1">
    <location>
        <begin position="280"/>
        <end position="292"/>
    </location>
</feature>
<gene>
    <name evidence="2" type="ORF">ECRASSUSDP1_LOCUS5557</name>
</gene>
<evidence type="ECO:0000256" key="1">
    <source>
        <dbReference type="SAM" id="MobiDB-lite"/>
    </source>
</evidence>
<reference evidence="2" key="1">
    <citation type="submission" date="2023-07" db="EMBL/GenBank/DDBJ databases">
        <authorList>
            <consortium name="AG Swart"/>
            <person name="Singh M."/>
            <person name="Singh A."/>
            <person name="Seah K."/>
            <person name="Emmerich C."/>
        </authorList>
    </citation>
    <scope>NUCLEOTIDE SEQUENCE</scope>
    <source>
        <strain evidence="2">DP1</strain>
    </source>
</reference>
<feature type="compositionally biased region" description="Basic and acidic residues" evidence="1">
    <location>
        <begin position="164"/>
        <end position="179"/>
    </location>
</feature>
<feature type="region of interest" description="Disordered" evidence="1">
    <location>
        <begin position="280"/>
        <end position="358"/>
    </location>
</feature>
<comment type="caution">
    <text evidence="2">The sequence shown here is derived from an EMBL/GenBank/DDBJ whole genome shotgun (WGS) entry which is preliminary data.</text>
</comment>
<evidence type="ECO:0000313" key="2">
    <source>
        <dbReference type="EMBL" id="CAI2364214.1"/>
    </source>
</evidence>
<feature type="compositionally biased region" description="Polar residues" evidence="1">
    <location>
        <begin position="135"/>
        <end position="146"/>
    </location>
</feature>
<evidence type="ECO:0000313" key="3">
    <source>
        <dbReference type="Proteomes" id="UP001295684"/>
    </source>
</evidence>
<organism evidence="2 3">
    <name type="scientific">Euplotes crassus</name>
    <dbReference type="NCBI Taxonomy" id="5936"/>
    <lineage>
        <taxon>Eukaryota</taxon>
        <taxon>Sar</taxon>
        <taxon>Alveolata</taxon>
        <taxon>Ciliophora</taxon>
        <taxon>Intramacronucleata</taxon>
        <taxon>Spirotrichea</taxon>
        <taxon>Hypotrichia</taxon>
        <taxon>Euplotida</taxon>
        <taxon>Euplotidae</taxon>
        <taxon>Moneuplotes</taxon>
    </lineage>
</organism>
<feature type="compositionally biased region" description="Basic residues" evidence="1">
    <location>
        <begin position="336"/>
        <end position="355"/>
    </location>
</feature>
<dbReference type="AlphaFoldDB" id="A0AAD1X7Y6"/>
<feature type="region of interest" description="Disordered" evidence="1">
    <location>
        <begin position="164"/>
        <end position="188"/>
    </location>
</feature>
<proteinExistence type="predicted"/>
<feature type="compositionally biased region" description="Basic residues" evidence="1">
    <location>
        <begin position="293"/>
        <end position="318"/>
    </location>
</feature>
<protein>
    <submittedName>
        <fullName evidence="2">Uncharacterized protein</fullName>
    </submittedName>
</protein>
<dbReference type="EMBL" id="CAMPGE010005362">
    <property type="protein sequence ID" value="CAI2364214.1"/>
    <property type="molecule type" value="Genomic_DNA"/>
</dbReference>
<feature type="region of interest" description="Disordered" evidence="1">
    <location>
        <begin position="94"/>
        <end position="147"/>
    </location>
</feature>
<name>A0AAD1X7Y6_EUPCR</name>
<dbReference type="Proteomes" id="UP001295684">
    <property type="component" value="Unassembled WGS sequence"/>
</dbReference>
<accession>A0AAD1X7Y6</accession>